<evidence type="ECO:0000313" key="2">
    <source>
        <dbReference type="EMBL" id="JAE17778.1"/>
    </source>
</evidence>
<name>A0A0A9GAP7_ARUDO</name>
<dbReference type="EMBL" id="GBRH01180118">
    <property type="protein sequence ID" value="JAE17778.1"/>
    <property type="molecule type" value="Transcribed_RNA"/>
</dbReference>
<reference evidence="2" key="1">
    <citation type="submission" date="2014-09" db="EMBL/GenBank/DDBJ databases">
        <authorList>
            <person name="Magalhaes I.L.F."/>
            <person name="Oliveira U."/>
            <person name="Santos F.R."/>
            <person name="Vidigal T.H.D.A."/>
            <person name="Brescovit A.D."/>
            <person name="Santos A.J."/>
        </authorList>
    </citation>
    <scope>NUCLEOTIDE SEQUENCE</scope>
    <source>
        <tissue evidence="2">Shoot tissue taken approximately 20 cm above the soil surface</tissue>
    </source>
</reference>
<evidence type="ECO:0000256" key="1">
    <source>
        <dbReference type="SAM" id="Phobius"/>
    </source>
</evidence>
<keyword evidence="1" id="KW-0812">Transmembrane</keyword>
<dbReference type="AlphaFoldDB" id="A0A0A9GAP7"/>
<keyword evidence="1" id="KW-1133">Transmembrane helix</keyword>
<protein>
    <submittedName>
        <fullName evidence="2">Uncharacterized protein</fullName>
    </submittedName>
</protein>
<proteinExistence type="predicted"/>
<reference evidence="2" key="2">
    <citation type="journal article" date="2015" name="Data Brief">
        <title>Shoot transcriptome of the giant reed, Arundo donax.</title>
        <authorList>
            <person name="Barrero R.A."/>
            <person name="Guerrero F.D."/>
            <person name="Moolhuijzen P."/>
            <person name="Goolsby J.A."/>
            <person name="Tidwell J."/>
            <person name="Bellgard S.E."/>
            <person name="Bellgard M.I."/>
        </authorList>
    </citation>
    <scope>NUCLEOTIDE SEQUENCE</scope>
    <source>
        <tissue evidence="2">Shoot tissue taken approximately 20 cm above the soil surface</tissue>
    </source>
</reference>
<keyword evidence="1" id="KW-0472">Membrane</keyword>
<accession>A0A0A9GAP7</accession>
<organism evidence="2">
    <name type="scientific">Arundo donax</name>
    <name type="common">Giant reed</name>
    <name type="synonym">Donax arundinaceus</name>
    <dbReference type="NCBI Taxonomy" id="35708"/>
    <lineage>
        <taxon>Eukaryota</taxon>
        <taxon>Viridiplantae</taxon>
        <taxon>Streptophyta</taxon>
        <taxon>Embryophyta</taxon>
        <taxon>Tracheophyta</taxon>
        <taxon>Spermatophyta</taxon>
        <taxon>Magnoliopsida</taxon>
        <taxon>Liliopsida</taxon>
        <taxon>Poales</taxon>
        <taxon>Poaceae</taxon>
        <taxon>PACMAD clade</taxon>
        <taxon>Arundinoideae</taxon>
        <taxon>Arundineae</taxon>
        <taxon>Arundo</taxon>
    </lineage>
</organism>
<sequence>MESILATCDTGVHVVVVIICVHILFQWLAH</sequence>
<feature type="transmembrane region" description="Helical" evidence="1">
    <location>
        <begin position="12"/>
        <end position="29"/>
    </location>
</feature>